<evidence type="ECO:0000256" key="1">
    <source>
        <dbReference type="SAM" id="MobiDB-lite"/>
    </source>
</evidence>
<keyword evidence="2" id="KW-0812">Transmembrane</keyword>
<dbReference type="Proteomes" id="UP000001861">
    <property type="component" value="Unassembled WGS sequence"/>
</dbReference>
<dbReference type="InterPro" id="IPR051412">
    <property type="entry name" value="Formin_Homology_Diaphanous_sf"/>
</dbReference>
<dbReference type="AlphaFoldDB" id="A8N985"/>
<feature type="compositionally biased region" description="Pro residues" evidence="1">
    <location>
        <begin position="531"/>
        <end position="543"/>
    </location>
</feature>
<proteinExistence type="predicted"/>
<feature type="region of interest" description="Disordered" evidence="1">
    <location>
        <begin position="208"/>
        <end position="248"/>
    </location>
</feature>
<comment type="caution">
    <text evidence="3">The sequence shown here is derived from an EMBL/GenBank/DDBJ whole genome shotgun (WGS) entry which is preliminary data.</text>
</comment>
<dbReference type="eggNOG" id="ENOG502S7D8">
    <property type="taxonomic scope" value="Eukaryota"/>
</dbReference>
<feature type="compositionally biased region" description="Polar residues" evidence="1">
    <location>
        <begin position="547"/>
        <end position="564"/>
    </location>
</feature>
<reference evidence="3 4" key="1">
    <citation type="journal article" date="2010" name="Proc. Natl. Acad. Sci. U.S.A.">
        <title>Insights into evolution of multicellular fungi from the assembled chromosomes of the mushroom Coprinopsis cinerea (Coprinus cinereus).</title>
        <authorList>
            <person name="Stajich J.E."/>
            <person name="Wilke S.K."/>
            <person name="Ahren D."/>
            <person name="Au C.H."/>
            <person name="Birren B.W."/>
            <person name="Borodovsky M."/>
            <person name="Burns C."/>
            <person name="Canback B."/>
            <person name="Casselton L.A."/>
            <person name="Cheng C.K."/>
            <person name="Deng J."/>
            <person name="Dietrich F.S."/>
            <person name="Fargo D.C."/>
            <person name="Farman M.L."/>
            <person name="Gathman A.C."/>
            <person name="Goldberg J."/>
            <person name="Guigo R."/>
            <person name="Hoegger P.J."/>
            <person name="Hooker J.B."/>
            <person name="Huggins A."/>
            <person name="James T.Y."/>
            <person name="Kamada T."/>
            <person name="Kilaru S."/>
            <person name="Kodira C."/>
            <person name="Kues U."/>
            <person name="Kupfer D."/>
            <person name="Kwan H.S."/>
            <person name="Lomsadze A."/>
            <person name="Li W."/>
            <person name="Lilly W.W."/>
            <person name="Ma L.J."/>
            <person name="Mackey A.J."/>
            <person name="Manning G."/>
            <person name="Martin F."/>
            <person name="Muraguchi H."/>
            <person name="Natvig D.O."/>
            <person name="Palmerini H."/>
            <person name="Ramesh M.A."/>
            <person name="Rehmeyer C.J."/>
            <person name="Roe B.A."/>
            <person name="Shenoy N."/>
            <person name="Stanke M."/>
            <person name="Ter-Hovhannisyan V."/>
            <person name="Tunlid A."/>
            <person name="Velagapudi R."/>
            <person name="Vision T.J."/>
            <person name="Zeng Q."/>
            <person name="Zolan M.E."/>
            <person name="Pukkila P.J."/>
        </authorList>
    </citation>
    <scope>NUCLEOTIDE SEQUENCE [LARGE SCALE GENOMIC DNA]</scope>
    <source>
        <strain evidence="4">Okayama-7 / 130 / ATCC MYA-4618 / FGSC 9003</strain>
    </source>
</reference>
<dbReference type="OMA" id="KWGFKWE"/>
<dbReference type="GO" id="GO:0005884">
    <property type="term" value="C:actin filament"/>
    <property type="evidence" value="ECO:0007669"/>
    <property type="project" value="TreeGrafter"/>
</dbReference>
<dbReference type="InParanoid" id="A8N985"/>
<dbReference type="GO" id="GO:0030041">
    <property type="term" value="P:actin filament polymerization"/>
    <property type="evidence" value="ECO:0007669"/>
    <property type="project" value="TreeGrafter"/>
</dbReference>
<dbReference type="KEGG" id="cci:CC1G_00960"/>
<dbReference type="STRING" id="240176.A8N985"/>
<name>A8N985_COPC7</name>
<feature type="compositionally biased region" description="Pro residues" evidence="1">
    <location>
        <begin position="234"/>
        <end position="244"/>
    </location>
</feature>
<dbReference type="VEuPathDB" id="FungiDB:CC1G_00960"/>
<dbReference type="RefSeq" id="XP_001831413.2">
    <property type="nucleotide sequence ID" value="XM_001831361.2"/>
</dbReference>
<feature type="compositionally biased region" description="Polar residues" evidence="1">
    <location>
        <begin position="463"/>
        <end position="479"/>
    </location>
</feature>
<evidence type="ECO:0000313" key="3">
    <source>
        <dbReference type="EMBL" id="EAU90576.2"/>
    </source>
</evidence>
<feature type="region of interest" description="Disordered" evidence="1">
    <location>
        <begin position="369"/>
        <end position="564"/>
    </location>
</feature>
<organism evidence="3 4">
    <name type="scientific">Coprinopsis cinerea (strain Okayama-7 / 130 / ATCC MYA-4618 / FGSC 9003)</name>
    <name type="common">Inky cap fungus</name>
    <name type="synonym">Hormographiella aspergillata</name>
    <dbReference type="NCBI Taxonomy" id="240176"/>
    <lineage>
        <taxon>Eukaryota</taxon>
        <taxon>Fungi</taxon>
        <taxon>Dikarya</taxon>
        <taxon>Basidiomycota</taxon>
        <taxon>Agaricomycotina</taxon>
        <taxon>Agaricomycetes</taxon>
        <taxon>Agaricomycetidae</taxon>
        <taxon>Agaricales</taxon>
        <taxon>Agaricineae</taxon>
        <taxon>Psathyrellaceae</taxon>
        <taxon>Coprinopsis</taxon>
    </lineage>
</organism>
<feature type="compositionally biased region" description="Pro residues" evidence="1">
    <location>
        <begin position="451"/>
        <end position="462"/>
    </location>
</feature>
<sequence>MATGSLGPNLSHGVDIYGPQLTGYILAPTLILVSLFFYMSLDQNLFTLVFTQNKDYPDVVDLVDPSGTVHYHKRRVAGPEYKIEVYDPLSQAHLITASAPSASSKAKTLELHNPTILVDLKYTGTLSFRWSFKWEEHEFEWKRSECFLIRKPDPPVLVAITKEPTGRLRSHQVQILDYNINRFDVEDRKGLEIVLLTALMTFHDANEAYHEPSSQQPSVSRKSSAPMPVDADEPPPPPPPPKPAPKTGLDRIAELQAQGGDYNEVIVTDEGSVQDYAAYCNGLLEDDAMLFISVKSSSAQTVPKVLQVVEETKRIRYKAGLDEDNELHQYVLYDVEKKKGPRRINLDDDADQKAKYTPPDSLIVHLSKIDMPELQPKTQPPSNDKGKKNDKKVQPIQPTPFTSPPSIPPTPPSGSRPSSSSGQQKPQKSQKLQKNKQSRPAGDKDKKDKVPTPPPPPPPQPPAQSGTFNSYPSIGIFNTSAAPPPSSAASNPPKFPSPQGGGYETPGLSLYNSFVAHMQSPSGSHGSSFNRPPPPPSPAPPGHSPHYQPQPSGSSRPLSVSGVTGMATSVAHTVVSGLFDKLNQHRK</sequence>
<protein>
    <submittedName>
        <fullName evidence="3">Uncharacterized protein</fullName>
    </submittedName>
</protein>
<feature type="compositionally biased region" description="Basic and acidic residues" evidence="1">
    <location>
        <begin position="441"/>
        <end position="450"/>
    </location>
</feature>
<dbReference type="OrthoDB" id="3357341at2759"/>
<feature type="compositionally biased region" description="Low complexity" evidence="1">
    <location>
        <begin position="212"/>
        <end position="229"/>
    </location>
</feature>
<dbReference type="PANTHER" id="PTHR45691">
    <property type="entry name" value="PROTEIN DIAPHANOUS"/>
    <property type="match status" value="1"/>
</dbReference>
<evidence type="ECO:0000313" key="4">
    <source>
        <dbReference type="Proteomes" id="UP000001861"/>
    </source>
</evidence>
<feature type="compositionally biased region" description="Pro residues" evidence="1">
    <location>
        <begin position="397"/>
        <end position="414"/>
    </location>
</feature>
<feature type="compositionally biased region" description="Basic and acidic residues" evidence="1">
    <location>
        <begin position="384"/>
        <end position="393"/>
    </location>
</feature>
<keyword evidence="4" id="KW-1185">Reference proteome</keyword>
<gene>
    <name evidence="3" type="ORF">CC1G_00960</name>
</gene>
<keyword evidence="2" id="KW-1133">Transmembrane helix</keyword>
<accession>A8N985</accession>
<dbReference type="HOGENOM" id="CLU_024142_0_0_1"/>
<feature type="compositionally biased region" description="Polar residues" evidence="1">
    <location>
        <begin position="519"/>
        <end position="530"/>
    </location>
</feature>
<dbReference type="EMBL" id="AACS02000007">
    <property type="protein sequence ID" value="EAU90576.2"/>
    <property type="molecule type" value="Genomic_DNA"/>
</dbReference>
<feature type="transmembrane region" description="Helical" evidence="2">
    <location>
        <begin position="21"/>
        <end position="41"/>
    </location>
</feature>
<feature type="compositionally biased region" description="Low complexity" evidence="1">
    <location>
        <begin position="415"/>
        <end position="430"/>
    </location>
</feature>
<dbReference type="PANTHER" id="PTHR45691:SF6">
    <property type="entry name" value="PROTEIN DIAPHANOUS"/>
    <property type="match status" value="1"/>
</dbReference>
<dbReference type="GeneID" id="6007885"/>
<keyword evidence="2" id="KW-0472">Membrane</keyword>
<evidence type="ECO:0000256" key="2">
    <source>
        <dbReference type="SAM" id="Phobius"/>
    </source>
</evidence>